<dbReference type="PANTHER" id="PTHR22916:SF51">
    <property type="entry name" value="GLYCOSYLTRANSFERASE EPSH-RELATED"/>
    <property type="match status" value="1"/>
</dbReference>
<accession>A0A329U6D0</accession>
<dbReference type="PANTHER" id="PTHR22916">
    <property type="entry name" value="GLYCOSYLTRANSFERASE"/>
    <property type="match status" value="1"/>
</dbReference>
<reference evidence="4 5" key="1">
    <citation type="submission" date="2018-02" db="EMBL/GenBank/DDBJ databases">
        <title>Complete genome sequencing of Faecalibacterium prausnitzii strains isolated from the human gut.</title>
        <authorList>
            <person name="Fitzgerald B.C."/>
            <person name="Shkoporov A.N."/>
            <person name="Ross P.R."/>
            <person name="Hill C."/>
        </authorList>
    </citation>
    <scope>NUCLEOTIDE SEQUENCE [LARGE SCALE GENOMIC DNA]</scope>
    <source>
        <strain evidence="4 5">APC923/51-1</strain>
    </source>
</reference>
<dbReference type="InterPro" id="IPR029044">
    <property type="entry name" value="Nucleotide-diphossugar_trans"/>
</dbReference>
<keyword evidence="2 4" id="KW-0808">Transferase</keyword>
<dbReference type="Gene3D" id="3.90.550.10">
    <property type="entry name" value="Spore Coat Polysaccharide Biosynthesis Protein SpsA, Chain A"/>
    <property type="match status" value="1"/>
</dbReference>
<dbReference type="GO" id="GO:0016757">
    <property type="term" value="F:glycosyltransferase activity"/>
    <property type="evidence" value="ECO:0007669"/>
    <property type="project" value="UniProtKB-KW"/>
</dbReference>
<feature type="domain" description="Glycosyltransferase 2-like" evidence="3">
    <location>
        <begin position="6"/>
        <end position="158"/>
    </location>
</feature>
<dbReference type="Proteomes" id="UP000251281">
    <property type="component" value="Unassembled WGS sequence"/>
</dbReference>
<dbReference type="CDD" id="cd00761">
    <property type="entry name" value="Glyco_tranf_GTA_type"/>
    <property type="match status" value="1"/>
</dbReference>
<dbReference type="Pfam" id="PF00535">
    <property type="entry name" value="Glycos_transf_2"/>
    <property type="match status" value="1"/>
</dbReference>
<dbReference type="AlphaFoldDB" id="A0A329U6D0"/>
<proteinExistence type="predicted"/>
<evidence type="ECO:0000313" key="4">
    <source>
        <dbReference type="EMBL" id="RAW57272.1"/>
    </source>
</evidence>
<dbReference type="InterPro" id="IPR001173">
    <property type="entry name" value="Glyco_trans_2-like"/>
</dbReference>
<keyword evidence="1" id="KW-0328">Glycosyltransferase</keyword>
<sequence>MNELVSVIVPIYGVEDYLSKCVDSIINQAYKNLEIILVDDGGKDKCPEICDEYAGKDSRIKVIHKENGGLSDARNTGIDIAKGEYLVFIDSDDWVETTMVEHLLDACKKYNVKLAACGRYITDGTVINGTAYEGTEGVYSSEEALNEILSGKSLDVAAWDKIYVRELFDDIRYPVGENNEDIAVFYKIVDAAGKVAHCGTNEYYYRSRPGSITKLKYSIDARKVIEKNLNSIEAFIAEKYQGCGKAFNRYKAVNIYALLNKYIKCKGTGKAQEYEHLMAEFRKCRRDFFRDEQTPKKEKMIASLILLHLYDPYLRVKEKIKGYK</sequence>
<dbReference type="RefSeq" id="WP_112091074.1">
    <property type="nucleotide sequence ID" value="NZ_PRLD01000007.1"/>
</dbReference>
<evidence type="ECO:0000256" key="1">
    <source>
        <dbReference type="ARBA" id="ARBA00022676"/>
    </source>
</evidence>
<evidence type="ECO:0000256" key="2">
    <source>
        <dbReference type="ARBA" id="ARBA00022679"/>
    </source>
</evidence>
<gene>
    <name evidence="4" type="ORF">C4N24_08640</name>
</gene>
<dbReference type="EMBL" id="PRLD01000007">
    <property type="protein sequence ID" value="RAW57272.1"/>
    <property type="molecule type" value="Genomic_DNA"/>
</dbReference>
<evidence type="ECO:0000313" key="5">
    <source>
        <dbReference type="Proteomes" id="UP000251281"/>
    </source>
</evidence>
<organism evidence="4 5">
    <name type="scientific">Faecalibacterium prausnitzii</name>
    <dbReference type="NCBI Taxonomy" id="853"/>
    <lineage>
        <taxon>Bacteria</taxon>
        <taxon>Bacillati</taxon>
        <taxon>Bacillota</taxon>
        <taxon>Clostridia</taxon>
        <taxon>Eubacteriales</taxon>
        <taxon>Oscillospiraceae</taxon>
        <taxon>Faecalibacterium</taxon>
    </lineage>
</organism>
<dbReference type="SUPFAM" id="SSF53448">
    <property type="entry name" value="Nucleotide-diphospho-sugar transferases"/>
    <property type="match status" value="1"/>
</dbReference>
<comment type="caution">
    <text evidence="4">The sequence shown here is derived from an EMBL/GenBank/DDBJ whole genome shotgun (WGS) entry which is preliminary data.</text>
</comment>
<protein>
    <submittedName>
        <fullName evidence="4">Glycosyl transferase family 2</fullName>
    </submittedName>
</protein>
<evidence type="ECO:0000259" key="3">
    <source>
        <dbReference type="Pfam" id="PF00535"/>
    </source>
</evidence>
<name>A0A329U6D0_9FIRM</name>